<dbReference type="InterPro" id="IPR008906">
    <property type="entry name" value="HATC_C_dom"/>
</dbReference>
<gene>
    <name evidence="8" type="ORF">RDB_LOCUS37993</name>
</gene>
<comment type="subcellular location">
    <subcellularLocation>
        <location evidence="1">Nucleus</location>
    </subcellularLocation>
</comment>
<dbReference type="Pfam" id="PF05699">
    <property type="entry name" value="Dimer_Tnp_hAT"/>
    <property type="match status" value="1"/>
</dbReference>
<dbReference type="Proteomes" id="UP000663827">
    <property type="component" value="Unassembled WGS sequence"/>
</dbReference>
<dbReference type="EMBL" id="CAJNJQ010000744">
    <property type="protein sequence ID" value="CAE7097739.1"/>
    <property type="molecule type" value="Genomic_DNA"/>
</dbReference>
<protein>
    <recommendedName>
        <fullName evidence="7">HAT C-terminal dimerisation domain-containing protein</fullName>
    </recommendedName>
</protein>
<reference evidence="8" key="1">
    <citation type="submission" date="2021-01" db="EMBL/GenBank/DDBJ databases">
        <authorList>
            <person name="Kaushik A."/>
        </authorList>
    </citation>
    <scope>NUCLEOTIDE SEQUENCE</scope>
    <source>
        <strain evidence="8">AG5</strain>
    </source>
</reference>
<evidence type="ECO:0000313" key="8">
    <source>
        <dbReference type="EMBL" id="CAE7097739.1"/>
    </source>
</evidence>
<feature type="region of interest" description="Disordered" evidence="6">
    <location>
        <begin position="618"/>
        <end position="637"/>
    </location>
</feature>
<comment type="caution">
    <text evidence="8">The sequence shown here is derived from an EMBL/GenBank/DDBJ whole genome shotgun (WGS) entry which is preliminary data.</text>
</comment>
<evidence type="ECO:0000256" key="4">
    <source>
        <dbReference type="ARBA" id="ARBA00022833"/>
    </source>
</evidence>
<dbReference type="GO" id="GO:0046983">
    <property type="term" value="F:protein dimerization activity"/>
    <property type="evidence" value="ECO:0007669"/>
    <property type="project" value="InterPro"/>
</dbReference>
<dbReference type="InterPro" id="IPR012337">
    <property type="entry name" value="RNaseH-like_sf"/>
</dbReference>
<sequence length="763" mass="85891">MNVLQPVAHVLLPTPGPDLNIPLEDLYKLCDRDAWLYPDALIIAAAHTIWYAPVYGHFEMGIDRVLKKNLLTGQMEPDYMYYTFTCKHDPTHCHMLRACDKRRNVPDSLAPVAPAYTFSQLLFRVMLVIVHVLRPDAIIPTPHTLASDLVYIYDVASIRVRDKFMGRSSGIHLAIDGWSSPLTASFLGIVVFWREGDKLHRAILEFVHLTESHTGVYLAEETLKCLERFGIRHHITSICLDNASNNDTFIRHISPSLPRFPGAQFRTRCIAHIAFMAVFTRPASKKRKIAKSRALARQPAPANRSSNTNPSTTASRADDFELEQPLDELDAILDISDDQADEGMEVYDAGVVQKAVQDAINKMRSLFGLEIDLDKLKDSQSILPKITGFAHQIHASPTLYAIFKSLVTRFKDMLQTGKEVPTKRVATRWDSDLACALTHIELRLPINAMTTNPSFNMSKYGLDDLQWTLLEDMVACLFAFKRLTLRYSQSCIPLLHEVIPDLLVLKYRLTLMRDDTNHQSNIVIRVAAQAALQVLEKYLNRLEESDIYWLAIVLCPWYKLQWFVDQGYSSVQTDRVRRVLNEQYAKYLALTTPANPTPTPTRVPTASASTIPTSLSDKLRDRWAHNPPTPSQSTTSIPTSTYSYDALATYLSSPPIHKAEVEEIGLITYWQHELNKSAPLARMALDILSAPASSVDAERAFSGGRMAVNYRQHRMSVTTFRAKMAVGSWFGTPLLSGIDEVLEVIDGRGSVDSEPVMEPEPLD</sequence>
<dbReference type="InterPro" id="IPR052035">
    <property type="entry name" value="ZnF_BED_domain_contain"/>
</dbReference>
<dbReference type="AlphaFoldDB" id="A0A8H3HT78"/>
<accession>A0A8H3HT78</accession>
<feature type="domain" description="HAT C-terminal dimerisation" evidence="7">
    <location>
        <begin position="647"/>
        <end position="717"/>
    </location>
</feature>
<organism evidence="8 9">
    <name type="scientific">Rhizoctonia solani</name>
    <dbReference type="NCBI Taxonomy" id="456999"/>
    <lineage>
        <taxon>Eukaryota</taxon>
        <taxon>Fungi</taxon>
        <taxon>Dikarya</taxon>
        <taxon>Basidiomycota</taxon>
        <taxon>Agaricomycotina</taxon>
        <taxon>Agaricomycetes</taxon>
        <taxon>Cantharellales</taxon>
        <taxon>Ceratobasidiaceae</taxon>
        <taxon>Rhizoctonia</taxon>
    </lineage>
</organism>
<keyword evidence="4" id="KW-0862">Zinc</keyword>
<evidence type="ECO:0000256" key="5">
    <source>
        <dbReference type="ARBA" id="ARBA00023242"/>
    </source>
</evidence>
<dbReference type="SUPFAM" id="SSF53098">
    <property type="entry name" value="Ribonuclease H-like"/>
    <property type="match status" value="1"/>
</dbReference>
<proteinExistence type="predicted"/>
<evidence type="ECO:0000256" key="2">
    <source>
        <dbReference type="ARBA" id="ARBA00022723"/>
    </source>
</evidence>
<evidence type="ECO:0000259" key="7">
    <source>
        <dbReference type="Pfam" id="PF05699"/>
    </source>
</evidence>
<evidence type="ECO:0000256" key="1">
    <source>
        <dbReference type="ARBA" id="ARBA00004123"/>
    </source>
</evidence>
<evidence type="ECO:0000256" key="3">
    <source>
        <dbReference type="ARBA" id="ARBA00022771"/>
    </source>
</evidence>
<keyword evidence="5" id="KW-0539">Nucleus</keyword>
<keyword evidence="2" id="KW-0479">Metal-binding</keyword>
<dbReference type="GO" id="GO:0005634">
    <property type="term" value="C:nucleus"/>
    <property type="evidence" value="ECO:0007669"/>
    <property type="project" value="UniProtKB-SubCell"/>
</dbReference>
<feature type="region of interest" description="Disordered" evidence="6">
    <location>
        <begin position="291"/>
        <end position="319"/>
    </location>
</feature>
<name>A0A8H3HT78_9AGAM</name>
<dbReference type="GO" id="GO:0008270">
    <property type="term" value="F:zinc ion binding"/>
    <property type="evidence" value="ECO:0007669"/>
    <property type="project" value="UniProtKB-KW"/>
</dbReference>
<keyword evidence="3" id="KW-0863">Zinc-finger</keyword>
<dbReference type="PANTHER" id="PTHR46481:SF10">
    <property type="entry name" value="ZINC FINGER BED DOMAIN-CONTAINING PROTEIN 39"/>
    <property type="match status" value="1"/>
</dbReference>
<evidence type="ECO:0000256" key="6">
    <source>
        <dbReference type="SAM" id="MobiDB-lite"/>
    </source>
</evidence>
<evidence type="ECO:0000313" key="9">
    <source>
        <dbReference type="Proteomes" id="UP000663827"/>
    </source>
</evidence>
<feature type="compositionally biased region" description="Polar residues" evidence="6">
    <location>
        <begin position="303"/>
        <end position="315"/>
    </location>
</feature>
<dbReference type="PANTHER" id="PTHR46481">
    <property type="entry name" value="ZINC FINGER BED DOMAIN-CONTAINING PROTEIN 4"/>
    <property type="match status" value="1"/>
</dbReference>